<protein>
    <recommendedName>
        <fullName evidence="1">RelA/SpoT domain-containing protein</fullName>
    </recommendedName>
</protein>
<dbReference type="SMART" id="SM00954">
    <property type="entry name" value="RelA_SpoT"/>
    <property type="match status" value="1"/>
</dbReference>
<feature type="domain" description="RelA/SpoT" evidence="1">
    <location>
        <begin position="46"/>
        <end position="174"/>
    </location>
</feature>
<dbReference type="CDD" id="cd05399">
    <property type="entry name" value="NT_Rel-Spo_like"/>
    <property type="match status" value="1"/>
</dbReference>
<name>A0A290QLX3_9BACT</name>
<evidence type="ECO:0000259" key="1">
    <source>
        <dbReference type="SMART" id="SM00954"/>
    </source>
</evidence>
<dbReference type="PANTHER" id="PTHR41773">
    <property type="entry name" value="GTP PYROPHOSPHATASE-RELATED"/>
    <property type="match status" value="1"/>
</dbReference>
<dbReference type="Gene3D" id="3.30.460.10">
    <property type="entry name" value="Beta Polymerase, domain 2"/>
    <property type="match status" value="1"/>
</dbReference>
<reference evidence="2 3" key="1">
    <citation type="submission" date="2017-09" db="EMBL/GenBank/DDBJ databases">
        <title>Complete genome sequence of Verrucomicrobial strain HZ-65, isolated from freshwater.</title>
        <authorList>
            <person name="Choi A."/>
        </authorList>
    </citation>
    <scope>NUCLEOTIDE SEQUENCE [LARGE SCALE GENOMIC DNA]</scope>
    <source>
        <strain evidence="2 3">HZ-65</strain>
    </source>
</reference>
<evidence type="ECO:0000313" key="3">
    <source>
        <dbReference type="Proteomes" id="UP000217265"/>
    </source>
</evidence>
<dbReference type="GO" id="GO:0015969">
    <property type="term" value="P:guanosine tetraphosphate metabolic process"/>
    <property type="evidence" value="ECO:0007669"/>
    <property type="project" value="InterPro"/>
</dbReference>
<proteinExistence type="predicted"/>
<organism evidence="2 3">
    <name type="scientific">Nibricoccus aquaticus</name>
    <dbReference type="NCBI Taxonomy" id="2576891"/>
    <lineage>
        <taxon>Bacteria</taxon>
        <taxon>Pseudomonadati</taxon>
        <taxon>Verrucomicrobiota</taxon>
        <taxon>Opitutia</taxon>
        <taxon>Opitutales</taxon>
        <taxon>Opitutaceae</taxon>
        <taxon>Nibricoccus</taxon>
    </lineage>
</organism>
<dbReference type="RefSeq" id="WP_096057150.1">
    <property type="nucleotide sequence ID" value="NZ_CP023344.1"/>
</dbReference>
<keyword evidence="3" id="KW-1185">Reference proteome</keyword>
<sequence length="353" mass="40195">MTDDLDSVIAAYRKNLPLYASFANKVRDLVDELLVINKTKFHFVEARAKSPESLTEKLQRPGKSYSNPLSDIPDLVGVRVVLYYSDDVAKIGKMLKGEFELIGEELGHQPKGLSADRFGYLSLHCVLRLATRRSKLSEWSRYKGLHFELQLRTVLQHSWAAVSHALQYKKEGDVPHELRRKLHRLAGLFELADEEFLELRDLAAEKAREASVAVKKGVDEIGLDISSLQAFVRQWKPLKDVLNELEARGINPADLEDVRDEEEPHNYLGDIVEHCERIGIRTISELKKMLSKDFTSFVEYVAEPRWCMGVEFVLYLLLIASRPKDFSVEILTHAGFHENIAKRVLNAAAKAQT</sequence>
<evidence type="ECO:0000313" key="2">
    <source>
        <dbReference type="EMBL" id="ATC65521.1"/>
    </source>
</evidence>
<dbReference type="SUPFAM" id="SSF81301">
    <property type="entry name" value="Nucleotidyltransferase"/>
    <property type="match status" value="1"/>
</dbReference>
<dbReference type="Pfam" id="PF04607">
    <property type="entry name" value="RelA_SpoT"/>
    <property type="match status" value="1"/>
</dbReference>
<dbReference type="EMBL" id="CP023344">
    <property type="protein sequence ID" value="ATC65521.1"/>
    <property type="molecule type" value="Genomic_DNA"/>
</dbReference>
<dbReference type="InterPro" id="IPR043519">
    <property type="entry name" value="NT_sf"/>
</dbReference>
<dbReference type="InterPro" id="IPR007685">
    <property type="entry name" value="RelA_SpoT"/>
</dbReference>
<dbReference type="OrthoDB" id="9801824at2"/>
<dbReference type="Proteomes" id="UP000217265">
    <property type="component" value="Chromosome"/>
</dbReference>
<dbReference type="KEGG" id="vbh:CMV30_17070"/>
<dbReference type="Gene3D" id="1.10.287.860">
    <property type="entry name" value="Nucleotidyltransferase"/>
    <property type="match status" value="1"/>
</dbReference>
<dbReference type="AlphaFoldDB" id="A0A290QLX3"/>
<accession>A0A290QLX3</accession>
<dbReference type="PANTHER" id="PTHR41773:SF1">
    <property type="entry name" value="RELA_SPOT DOMAIN-CONTAINING PROTEIN"/>
    <property type="match status" value="1"/>
</dbReference>
<gene>
    <name evidence="2" type="ORF">CMV30_17070</name>
</gene>